<dbReference type="NCBIfam" id="TIGR01168">
    <property type="entry name" value="YSIRK_signal"/>
    <property type="match status" value="1"/>
</dbReference>
<organism evidence="9 10">
    <name type="scientific">Streptococcus suivaginalis</name>
    <dbReference type="NCBI Taxonomy" id="3028082"/>
    <lineage>
        <taxon>Bacteria</taxon>
        <taxon>Bacillati</taxon>
        <taxon>Bacillota</taxon>
        <taxon>Bacilli</taxon>
        <taxon>Lactobacillales</taxon>
        <taxon>Streptococcaceae</taxon>
        <taxon>Streptococcus</taxon>
    </lineage>
</organism>
<name>A0AA96VMX1_9STRE</name>
<dbReference type="InterPro" id="IPR013320">
    <property type="entry name" value="ConA-like_dom_sf"/>
</dbReference>
<feature type="region of interest" description="Disordered" evidence="5">
    <location>
        <begin position="48"/>
        <end position="96"/>
    </location>
</feature>
<keyword evidence="6" id="KW-0472">Membrane</keyword>
<dbReference type="NCBIfam" id="TIGR01167">
    <property type="entry name" value="LPXTG_anchor"/>
    <property type="match status" value="1"/>
</dbReference>
<evidence type="ECO:0000259" key="8">
    <source>
        <dbReference type="PROSITE" id="PS50847"/>
    </source>
</evidence>
<feature type="compositionally biased region" description="Low complexity" evidence="5">
    <location>
        <begin position="2077"/>
        <end position="2149"/>
    </location>
</feature>
<gene>
    <name evidence="9" type="ORF">PXH68_04390</name>
</gene>
<evidence type="ECO:0000256" key="2">
    <source>
        <dbReference type="ARBA" id="ARBA00022525"/>
    </source>
</evidence>
<dbReference type="InterPro" id="IPR019931">
    <property type="entry name" value="LPXTG_anchor"/>
</dbReference>
<evidence type="ECO:0000256" key="6">
    <source>
        <dbReference type="SAM" id="Phobius"/>
    </source>
</evidence>
<evidence type="ECO:0000256" key="3">
    <source>
        <dbReference type="ARBA" id="ARBA00022729"/>
    </source>
</evidence>
<keyword evidence="6" id="KW-1133">Transmembrane helix</keyword>
<reference evidence="9 10" key="1">
    <citation type="submission" date="2023-02" db="EMBL/GenBank/DDBJ databases">
        <title>Streptococcus sp. Genome Sequencing and Assembly.</title>
        <authorList>
            <person name="Shore S.M."/>
            <person name="Nicholson T.L."/>
        </authorList>
    </citation>
    <scope>NUCLEOTIDE SEQUENCE [LARGE SCALE GENOMIC DNA]</scope>
    <source>
        <strain evidence="9 10">29896</strain>
    </source>
</reference>
<dbReference type="PROSITE" id="PS50847">
    <property type="entry name" value="GRAM_POS_ANCHORING"/>
    <property type="match status" value="1"/>
</dbReference>
<keyword evidence="4" id="KW-0572">Peptidoglycan-anchor</keyword>
<dbReference type="InterPro" id="IPR000421">
    <property type="entry name" value="FA58C"/>
</dbReference>
<dbReference type="SUPFAM" id="SSF49785">
    <property type="entry name" value="Galactose-binding domain-like"/>
    <property type="match status" value="4"/>
</dbReference>
<dbReference type="Proteomes" id="UP001304088">
    <property type="component" value="Chromosome"/>
</dbReference>
<accession>A0AA96VMX1</accession>
<keyword evidence="6" id="KW-0812">Transmembrane</keyword>
<dbReference type="RefSeq" id="WP_248027945.1">
    <property type="nucleotide sequence ID" value="NZ_CP118733.1"/>
</dbReference>
<feature type="region of interest" description="Disordered" evidence="5">
    <location>
        <begin position="2307"/>
        <end position="2330"/>
    </location>
</feature>
<dbReference type="InterPro" id="IPR014755">
    <property type="entry name" value="Cu-Rt/internalin_Ig-like"/>
</dbReference>
<dbReference type="PROSITE" id="PS51257">
    <property type="entry name" value="PROKAR_LIPOPROTEIN"/>
    <property type="match status" value="1"/>
</dbReference>
<feature type="domain" description="F5/8 type C" evidence="7">
    <location>
        <begin position="650"/>
        <end position="810"/>
    </location>
</feature>
<evidence type="ECO:0000256" key="1">
    <source>
        <dbReference type="ARBA" id="ARBA00022512"/>
    </source>
</evidence>
<feature type="region of interest" description="Disordered" evidence="5">
    <location>
        <begin position="459"/>
        <end position="500"/>
    </location>
</feature>
<feature type="domain" description="F5/8 type C" evidence="7">
    <location>
        <begin position="277"/>
        <end position="444"/>
    </location>
</feature>
<keyword evidence="1" id="KW-0134">Cell wall</keyword>
<feature type="transmembrane region" description="Helical" evidence="6">
    <location>
        <begin position="2334"/>
        <end position="2352"/>
    </location>
</feature>
<feature type="compositionally biased region" description="Polar residues" evidence="5">
    <location>
        <begin position="570"/>
        <end position="588"/>
    </location>
</feature>
<dbReference type="SUPFAM" id="SSF49899">
    <property type="entry name" value="Concanavalin A-like lectins/glucanases"/>
    <property type="match status" value="1"/>
</dbReference>
<sequence length="2358" mass="257481">MSKHSKDLFDKRYRYSIRRFSVGAASVVIGCLLFGTNVQQVHANTAELETTSRSAEEGAGQAESDQATESQPTETNSVNGEELSETPVAEVVASDQDQEQTAVSVSLVQIDQANSTATSQNGQDTVNKAFDGNPATYWQSAENNPNQVNTEANPQYLVAKLTEPGLISWVEYTPRQFVANDVTGNIKKLKLFVSSDNQNWEPIIPVSVANDAGTVGEDHSVTITHGTQTSLINITPVLGQYVRLQALSTEHWQEANRNKMVTAAEFRPVALKIEKSSETAQVSVERIAIDKENSSATSQNGQDVIGKAFDSNPNTYWQSNEANASDHNTASNPQYLVAKLAESGLISWIEYTPRQHPNDQVTGNVRRLRLEVSSDNQTWTPIVPVSVDNGYGTVEADHSVSLVHGTQTKVIHIQPIEGQYVRLQAIESEHWNTANRNKMVTAGEFRPVAFKVTVSEATVEQPVETPVVSQPSNDETPVSNQPTAENTEETGNQPTAEPTSEATGLEALIAEVELAVETAGNDEIVELALQYITAAQAAQDGGDEAALTVAEQQLRELLELINSGELISESSEAASDNTEAPAQAQPESSADVAVAENQDIVIENNFIKQSLKVENGRLRTEFLENKINDNERLTFAAESKEFTITFAAPALPEYIALSDDRDSWTVTTNSHAKTATATDEGPAKLALDGKLDTIWHSNYNGSGGTGPTNAFPYQVDLGFAEAKTVKSFVYVPRQNGTNGDVSGYKLYYKTEENGSFQLAKEGSFATFTSKTPQIIELETAIQAKAIRFEAISSQNGQRFASAAEFDISDKTAAEITSHWAGIRAKHQELLTRHEAQAQVSTANLTVKVNGITRSTADGVQKTIVEFNNFTYQGTEYQVRYVIELHNDAHFLQKYLELKPVDGQEAHHPIASIDLQSYKLQGDEKVWKLPPQANIAEMAGYNSFYAGLGQPVYLKSFYTGANFPLAWNSISDDNVVFSRYYSGKSLDQQAKSEDGYYRTWNTVIGVARSDDYQVLQQDFYKYIEKVGQKTYYRTQYNSWFDHMLNINAKNIQESFNEIERGFTNGGVAPLHSFVVDDGWQDMATLWDFNQKFPNKLYDSSKQAQRFGSNFGLWVGPQGGYSQPGTLADNLVRQNLASKHGGVVYIGDNRYVEGMRGVFTGYEEKFDINYWKLDGLLLSPRSDTDPENYIGGGFRNMYSMTEAHERWISLYESIREHATDPDQMWINLTSYIPPSPWFLQWVNSIWMQNAADVDYQDHTKRGEYANLDFGNDANEAITYRDDRYEEVVNLRKWQLPFANIYNHDPVYGNTAHTAKRESPNGAFRQPIRFSTDDLRTYLYMLGTRGTGFWEFYYSYNMMDEEKWQVNGEAVNWIESNFETLKNARFHGGKPGHGQVYGYSAWDEEKGILSIRNPIPTTQTYRVTLDRLVGVLEGTSNMHRKIVLGDSRHNSTELMNYGQEFEITLNGYETVIFEFSKTADTESAKVYKANVDAQNTVRVQFDERVFIDNASFQVNGQVVEAQLQADYRTVLLTLPSNLSDRESVTVSYTGVKDAAATANISTGQIQLRAYDGGRILNSSSPSLGTPIENDGIKGRGEFSVTVKANLNRLNQVLASQEDNWTLSVDETGRAVFNVKGLEVKSAPFVTLKADDKGRPDQLVETGKDVTITAVRQTNGSLRIYVNGVLHATAYDKAKINEELDYATVRIGTEGFDGTIHRMILENKARDFETAVAIATELTPVPFDRDLRSALTNKTATSHDAGENAVAGSATDGSLSTYWASNPSNPNTRTPQYLELTFDQAQTVDKVTYYGRQVANAVGNAKKAYLEYTTDGTSWQRLALTNGNEDNTKNLDAAILTGQEITFASTSMKALRFYASETAHWNTGSVNTVVAVAELVPSIMTVPTAEVPLDFTYLKNVLASGAALSAENYTPASFAPLSEILGQTSELLALDSQEEIDQATAEIRGILSELEAASQDTGATTEAPGTGGTTETPGTGGTTEAPGTGGTTEVPNPGEKPVALNTSALADLLAQTEALENLTEKQTQELEGLIEAADAALGGTDQAAVDEVASLIEDWLASLNTSGTSATPDTGGTTETPDTGGTTETPGTGGTTEAPGTGGTTETPGTGGTTETPDTGNTGETPTPSEETEAPNSGLLTEEVVLVDPATGIRVRLEAGESDQIVKVAVTELPESVERDTDFYDIVLLDQAGKEVAPSKDTLVVLPIKADKEVEAVQYHKEDGSVESLAFTETLVQNEDGTSFPAVVFVAKHFSIYGVVYVETAKGPGLVNEGPAAFEGGLVPNQAPKQVALPAASLPTSQKEGSKSDAKTLPNTGSQEQMAMTVLGTVGLLAGLGLASRRRQKK</sequence>
<dbReference type="SUPFAM" id="SSF51445">
    <property type="entry name" value="(Trans)glycosidases"/>
    <property type="match status" value="1"/>
</dbReference>
<feature type="compositionally biased region" description="Polar residues" evidence="5">
    <location>
        <begin position="63"/>
        <end position="79"/>
    </location>
</feature>
<evidence type="ECO:0000256" key="4">
    <source>
        <dbReference type="ARBA" id="ARBA00023088"/>
    </source>
</evidence>
<keyword evidence="10" id="KW-1185">Reference proteome</keyword>
<evidence type="ECO:0000313" key="9">
    <source>
        <dbReference type="EMBL" id="WNY47954.1"/>
    </source>
</evidence>
<evidence type="ECO:0000313" key="10">
    <source>
        <dbReference type="Proteomes" id="UP001304088"/>
    </source>
</evidence>
<feature type="region of interest" description="Disordered" evidence="5">
    <location>
        <begin position="570"/>
        <end position="591"/>
    </location>
</feature>
<dbReference type="Pfam" id="PF00746">
    <property type="entry name" value="Gram_pos_anchor"/>
    <property type="match status" value="1"/>
</dbReference>
<evidence type="ECO:0000259" key="7">
    <source>
        <dbReference type="PROSITE" id="PS50022"/>
    </source>
</evidence>
<dbReference type="InterPro" id="IPR013785">
    <property type="entry name" value="Aldolase_TIM"/>
</dbReference>
<feature type="domain" description="F5/8 type C" evidence="7">
    <location>
        <begin position="1727"/>
        <end position="1890"/>
    </location>
</feature>
<dbReference type="Gene3D" id="2.60.40.1220">
    <property type="match status" value="1"/>
</dbReference>
<feature type="domain" description="Gram-positive cocci surface proteins LPxTG" evidence="8">
    <location>
        <begin position="2325"/>
        <end position="2358"/>
    </location>
</feature>
<keyword evidence="2" id="KW-0964">Secreted</keyword>
<feature type="domain" description="F5/8 type C" evidence="7">
    <location>
        <begin position="98"/>
        <end position="263"/>
    </location>
</feature>
<dbReference type="InterPro" id="IPR005877">
    <property type="entry name" value="YSIRK_signal_dom"/>
</dbReference>
<dbReference type="KEGG" id="ssuv:PXH68_04390"/>
<feature type="compositionally biased region" description="Polar residues" evidence="5">
    <location>
        <begin position="467"/>
        <end position="500"/>
    </location>
</feature>
<dbReference type="InterPro" id="IPR008979">
    <property type="entry name" value="Galactose-bd-like_sf"/>
</dbReference>
<dbReference type="Pfam" id="PF04650">
    <property type="entry name" value="YSIRK_signal"/>
    <property type="match status" value="1"/>
</dbReference>
<dbReference type="Gene3D" id="2.60.120.260">
    <property type="entry name" value="Galactose-binding domain-like"/>
    <property type="match status" value="4"/>
</dbReference>
<feature type="region of interest" description="Disordered" evidence="5">
    <location>
        <begin position="1968"/>
        <end position="2014"/>
    </location>
</feature>
<protein>
    <submittedName>
        <fullName evidence="9">Discoidin domain-containing protein</fullName>
    </submittedName>
</protein>
<dbReference type="PROSITE" id="PS50022">
    <property type="entry name" value="FA58C_3"/>
    <property type="match status" value="4"/>
</dbReference>
<dbReference type="Pfam" id="PF00754">
    <property type="entry name" value="F5_F8_type_C"/>
    <property type="match status" value="4"/>
</dbReference>
<proteinExistence type="predicted"/>
<evidence type="ECO:0000256" key="5">
    <source>
        <dbReference type="SAM" id="MobiDB-lite"/>
    </source>
</evidence>
<dbReference type="InterPro" id="IPR017853">
    <property type="entry name" value="GH"/>
</dbReference>
<dbReference type="EMBL" id="CP118733">
    <property type="protein sequence ID" value="WNY47954.1"/>
    <property type="molecule type" value="Genomic_DNA"/>
</dbReference>
<dbReference type="Gene3D" id="3.20.20.70">
    <property type="entry name" value="Aldolase class I"/>
    <property type="match status" value="1"/>
</dbReference>
<keyword evidence="3" id="KW-0732">Signal</keyword>
<feature type="compositionally biased region" description="Low complexity" evidence="5">
    <location>
        <begin position="1973"/>
        <end position="1998"/>
    </location>
</feature>
<feature type="region of interest" description="Disordered" evidence="5">
    <location>
        <begin position="2076"/>
        <end position="2152"/>
    </location>
</feature>